<keyword evidence="1" id="KW-0004">4Fe-4S</keyword>
<accession>A0AAW5QXB2</accession>
<proteinExistence type="inferred from homology"/>
<feature type="binding site" evidence="1">
    <location>
        <position position="45"/>
    </location>
    <ligand>
        <name>[4Fe-4S] cluster</name>
        <dbReference type="ChEBI" id="CHEBI:49883"/>
    </ligand>
</feature>
<keyword evidence="1" id="KW-0479">Metal-binding</keyword>
<dbReference type="HAMAP" id="MF_02233">
    <property type="entry name" value="UbiV"/>
    <property type="match status" value="1"/>
</dbReference>
<dbReference type="RefSeq" id="WP_261615733.1">
    <property type="nucleotide sequence ID" value="NZ_JALIDZ010000004.1"/>
</dbReference>
<feature type="binding site" evidence="1">
    <location>
        <position position="193"/>
    </location>
    <ligand>
        <name>[4Fe-4S] cluster</name>
        <dbReference type="ChEBI" id="CHEBI:49883"/>
    </ligand>
</feature>
<dbReference type="NCBIfam" id="NF011991">
    <property type="entry name" value="PRK15447.1"/>
    <property type="match status" value="1"/>
</dbReference>
<gene>
    <name evidence="1" type="primary">ubiV</name>
    <name evidence="2" type="ORF">MUB46_09850</name>
</gene>
<evidence type="ECO:0000256" key="1">
    <source>
        <dbReference type="HAMAP-Rule" id="MF_02233"/>
    </source>
</evidence>
<dbReference type="GO" id="GO:0006744">
    <property type="term" value="P:ubiquinone biosynthetic process"/>
    <property type="evidence" value="ECO:0007669"/>
    <property type="project" value="UniProtKB-UniRule"/>
</dbReference>
<sequence>MRGDEAEITLGPVLFNWQPEQWRDFYFRIADEAPVDTVYVGEAICSKRAPLFDRCRGAVLDRLDAAGKTVVLSTLSEVVLALDRKQIDAMCAQARFPVEANDTAALLSLAGRAHRIGPFMNVYNEATLAFLAGKGADGVCVPAELPAEAIRAMGETAAGLGVALEAQVFGRMPLALSARCYHARVYDRTRDSCLFVCEKDPDGLELKTLEGSPFLAINGIQTLSREYLNLVGELADLRVAGVSRFRLSPHSCDMVAVAEIFRAALDRAIDVPEAMARIGRLDLPGPFCNGFYHHRPGNHWHRTGSAPARSGADLTR</sequence>
<dbReference type="InterPro" id="IPR001539">
    <property type="entry name" value="Peptidase_U32"/>
</dbReference>
<keyword evidence="1" id="KW-0411">Iron-sulfur</keyword>
<dbReference type="InterPro" id="IPR051454">
    <property type="entry name" value="RNA/ubiquinone_mod_enzymes"/>
</dbReference>
<comment type="cofactor">
    <cofactor evidence="1">
        <name>[4Fe-4S] cluster</name>
        <dbReference type="ChEBI" id="CHEBI:49883"/>
    </cofactor>
</comment>
<protein>
    <recommendedName>
        <fullName evidence="1">Ubiquinone biosynthesis protein UbiV</fullName>
    </recommendedName>
</protein>
<dbReference type="PANTHER" id="PTHR30217">
    <property type="entry name" value="PEPTIDASE U32 FAMILY"/>
    <property type="match status" value="1"/>
</dbReference>
<evidence type="ECO:0000313" key="2">
    <source>
        <dbReference type="EMBL" id="MCT8972159.1"/>
    </source>
</evidence>
<keyword evidence="1" id="KW-0831">Ubiquinone biosynthesis</keyword>
<comment type="similarity">
    <text evidence="1">Belongs to the peptidase U32 family. UbiV subfamily.</text>
</comment>
<comment type="caution">
    <text evidence="2">The sequence shown here is derived from an EMBL/GenBank/DDBJ whole genome shotgun (WGS) entry which is preliminary data.</text>
</comment>
<organism evidence="2 3">
    <name type="scientific">Microbaculum marinisediminis</name>
    <dbReference type="NCBI Taxonomy" id="2931392"/>
    <lineage>
        <taxon>Bacteria</taxon>
        <taxon>Pseudomonadati</taxon>
        <taxon>Pseudomonadota</taxon>
        <taxon>Alphaproteobacteria</taxon>
        <taxon>Hyphomicrobiales</taxon>
        <taxon>Tepidamorphaceae</taxon>
        <taxon>Microbaculum</taxon>
    </lineage>
</organism>
<keyword evidence="3" id="KW-1185">Reference proteome</keyword>
<keyword evidence="1" id="KW-0408">Iron</keyword>
<dbReference type="EMBL" id="JALIDZ010000004">
    <property type="protein sequence ID" value="MCT8972159.1"/>
    <property type="molecule type" value="Genomic_DNA"/>
</dbReference>
<feature type="binding site" evidence="1">
    <location>
        <position position="180"/>
    </location>
    <ligand>
        <name>[4Fe-4S] cluster</name>
        <dbReference type="ChEBI" id="CHEBI:49883"/>
    </ligand>
</feature>
<comment type="function">
    <text evidence="1">Required for O(2)-independent ubiquinone (coenzyme Q) biosynthesis. Together with UbiU, is essential for the C6-hydroxylation reaction in the oxygen-independent ubiquinone biosynthesis pathway.</text>
</comment>
<dbReference type="Proteomes" id="UP001320898">
    <property type="component" value="Unassembled WGS sequence"/>
</dbReference>
<dbReference type="AlphaFoldDB" id="A0AAW5QXB2"/>
<dbReference type="InterPro" id="IPR043693">
    <property type="entry name" value="UbiV"/>
</dbReference>
<comment type="pathway">
    <text evidence="1">Cofactor biosynthesis; ubiquinone biosynthesis.</text>
</comment>
<evidence type="ECO:0000313" key="3">
    <source>
        <dbReference type="Proteomes" id="UP001320898"/>
    </source>
</evidence>
<dbReference type="GO" id="GO:0051539">
    <property type="term" value="F:4 iron, 4 sulfur cluster binding"/>
    <property type="evidence" value="ECO:0007669"/>
    <property type="project" value="UniProtKB-UniRule"/>
</dbReference>
<feature type="binding site" evidence="1">
    <location>
        <position position="197"/>
    </location>
    <ligand>
        <name>[4Fe-4S] cluster</name>
        <dbReference type="ChEBI" id="CHEBI:49883"/>
    </ligand>
</feature>
<name>A0AAW5QXB2_9HYPH</name>
<dbReference type="Pfam" id="PF01136">
    <property type="entry name" value="Peptidase_U32"/>
    <property type="match status" value="1"/>
</dbReference>
<reference evidence="2 3" key="1">
    <citation type="submission" date="2022-04" db="EMBL/GenBank/DDBJ databases">
        <authorList>
            <person name="Ye Y.-Q."/>
            <person name="Du Z.-J."/>
        </authorList>
    </citation>
    <scope>NUCLEOTIDE SEQUENCE [LARGE SCALE GENOMIC DNA]</scope>
    <source>
        <strain evidence="2 3">A6E488</strain>
    </source>
</reference>
<dbReference type="PANTHER" id="PTHR30217:SF11">
    <property type="entry name" value="UBIQUINONE BIOSYNTHESIS PROTEIN UBIV"/>
    <property type="match status" value="1"/>
</dbReference>
<dbReference type="GO" id="GO:0046872">
    <property type="term" value="F:metal ion binding"/>
    <property type="evidence" value="ECO:0007669"/>
    <property type="project" value="UniProtKB-KW"/>
</dbReference>
<comment type="subunit">
    <text evidence="1">Forms a heterodimer with UbiU.</text>
</comment>